<dbReference type="SMART" id="SM00220">
    <property type="entry name" value="S_TKc"/>
    <property type="match status" value="1"/>
</dbReference>
<feature type="binding site" evidence="10">
    <location>
        <begin position="166"/>
        <end position="168"/>
    </location>
    <ligand>
        <name>ATP</name>
        <dbReference type="ChEBI" id="CHEBI:30616"/>
    </ligand>
</feature>
<dbReference type="EMBL" id="OD005511">
    <property type="protein sequence ID" value="CAD7411709.1"/>
    <property type="molecule type" value="Genomic_DNA"/>
</dbReference>
<evidence type="ECO:0000256" key="6">
    <source>
        <dbReference type="ARBA" id="ARBA00022840"/>
    </source>
</evidence>
<dbReference type="GO" id="GO:0032506">
    <property type="term" value="P:cytokinetic process"/>
    <property type="evidence" value="ECO:0007669"/>
    <property type="project" value="UniProtKB-ARBA"/>
</dbReference>
<name>A0A7R9DBP4_TIMPO</name>
<dbReference type="Pfam" id="PF00069">
    <property type="entry name" value="Pkinase"/>
    <property type="match status" value="1"/>
</dbReference>
<evidence type="ECO:0000256" key="4">
    <source>
        <dbReference type="ARBA" id="ARBA00022741"/>
    </source>
</evidence>
<dbReference type="CDD" id="cd14007">
    <property type="entry name" value="STKc_Aurora"/>
    <property type="match status" value="1"/>
</dbReference>
<dbReference type="InterPro" id="IPR000719">
    <property type="entry name" value="Prot_kinase_dom"/>
</dbReference>
<dbReference type="SUPFAM" id="SSF56112">
    <property type="entry name" value="Protein kinase-like (PK-like)"/>
    <property type="match status" value="1"/>
</dbReference>
<evidence type="ECO:0000256" key="7">
    <source>
        <dbReference type="ARBA" id="ARBA00047899"/>
    </source>
</evidence>
<feature type="domain" description="Protein kinase" evidence="16">
    <location>
        <begin position="84"/>
        <end position="340"/>
    </location>
</feature>
<keyword evidence="5 14" id="KW-0418">Kinase</keyword>
<dbReference type="PROSITE" id="PS50011">
    <property type="entry name" value="PROTEIN_KINASE_DOM"/>
    <property type="match status" value="1"/>
</dbReference>
<proteinExistence type="inferred from homology"/>
<accession>A0A7R9DBP4</accession>
<evidence type="ECO:0000256" key="11">
    <source>
        <dbReference type="PIRSR" id="PIRSR630616-3"/>
    </source>
</evidence>
<dbReference type="AlphaFoldDB" id="A0A7R9DBP4"/>
<organism evidence="17">
    <name type="scientific">Timema poppense</name>
    <name type="common">Walking stick</name>
    <dbReference type="NCBI Taxonomy" id="170557"/>
    <lineage>
        <taxon>Eukaryota</taxon>
        <taxon>Metazoa</taxon>
        <taxon>Ecdysozoa</taxon>
        <taxon>Arthropoda</taxon>
        <taxon>Hexapoda</taxon>
        <taxon>Insecta</taxon>
        <taxon>Pterygota</taxon>
        <taxon>Neoptera</taxon>
        <taxon>Polyneoptera</taxon>
        <taxon>Phasmatodea</taxon>
        <taxon>Timematodea</taxon>
        <taxon>Timematoidea</taxon>
        <taxon>Timematidae</taxon>
        <taxon>Timema</taxon>
    </lineage>
</organism>
<comment type="catalytic activity">
    <reaction evidence="8 14">
        <text>L-seryl-[protein] + ATP = O-phospho-L-seryl-[protein] + ADP + H(+)</text>
        <dbReference type="Rhea" id="RHEA:17989"/>
        <dbReference type="Rhea" id="RHEA-COMP:9863"/>
        <dbReference type="Rhea" id="RHEA-COMP:11604"/>
        <dbReference type="ChEBI" id="CHEBI:15378"/>
        <dbReference type="ChEBI" id="CHEBI:29999"/>
        <dbReference type="ChEBI" id="CHEBI:30616"/>
        <dbReference type="ChEBI" id="CHEBI:83421"/>
        <dbReference type="ChEBI" id="CHEBI:456216"/>
        <dbReference type="EC" id="2.7.11.1"/>
    </reaction>
</comment>
<dbReference type="FunFam" id="1.10.510.10:FF:000235">
    <property type="entry name" value="Serine/threonine-protein kinase ark1"/>
    <property type="match status" value="1"/>
</dbReference>
<feature type="binding site" evidence="10">
    <location>
        <begin position="217"/>
        <end position="218"/>
    </location>
    <ligand>
        <name>ATP</name>
        <dbReference type="ChEBI" id="CHEBI:30616"/>
    </ligand>
</feature>
<dbReference type="GO" id="GO:0030496">
    <property type="term" value="C:midbody"/>
    <property type="evidence" value="ECO:0007669"/>
    <property type="project" value="UniProtKB-SubCell"/>
</dbReference>
<comment type="catalytic activity">
    <reaction evidence="7 14">
        <text>L-threonyl-[protein] + ATP = O-phospho-L-threonyl-[protein] + ADP + H(+)</text>
        <dbReference type="Rhea" id="RHEA:46608"/>
        <dbReference type="Rhea" id="RHEA-COMP:11060"/>
        <dbReference type="Rhea" id="RHEA-COMP:11605"/>
        <dbReference type="ChEBI" id="CHEBI:15378"/>
        <dbReference type="ChEBI" id="CHEBI:30013"/>
        <dbReference type="ChEBI" id="CHEBI:30616"/>
        <dbReference type="ChEBI" id="CHEBI:61977"/>
        <dbReference type="ChEBI" id="CHEBI:456216"/>
        <dbReference type="EC" id="2.7.11.1"/>
    </reaction>
</comment>
<dbReference type="Gene3D" id="3.30.200.20">
    <property type="entry name" value="Phosphorylase Kinase, domain 1"/>
    <property type="match status" value="1"/>
</dbReference>
<sequence length="359" mass="41439">MESTRNISGIGPQMAGWMQTVVGVQMDNVKSLSARPTMAGANNSTAPQKQEEEDTKERVLAIEKLMMEQTDSRKEEKIWTLDDFEIGFPLGRGKFGRVYFAREKTTKYVVALKTLFKSEIVKGKVEIQVLREIEIQTHLDHPNILKLLTYFYDEKKIYLVYYLVLEYAAGGELYKILQRFPKHRFPQELAAKFTYQVANALYYCHLNKVMHRDIKPENLLLDVFGNIKLADFGWSVHTPSDKRKTMCGTLDYLPPEMIEGRQYNNYVDIWCLGVLCYEFLVGKPPFESPDTNTTYNRIKTVNVHYPSCVPSGAKDLISQLLVYAHNKRISLPEVMKHPWISSLKDKARYCVETKQVIAL</sequence>
<dbReference type="EC" id="2.7.11.1" evidence="14"/>
<reference evidence="17" key="1">
    <citation type="submission" date="2020-11" db="EMBL/GenBank/DDBJ databases">
        <authorList>
            <person name="Tran Van P."/>
        </authorList>
    </citation>
    <scope>NUCLEOTIDE SEQUENCE</scope>
</reference>
<dbReference type="GO" id="GO:0004674">
    <property type="term" value="F:protein serine/threonine kinase activity"/>
    <property type="evidence" value="ECO:0007669"/>
    <property type="project" value="UniProtKB-KW"/>
</dbReference>
<feature type="region of interest" description="Disordered" evidence="15">
    <location>
        <begin position="34"/>
        <end position="55"/>
    </location>
</feature>
<dbReference type="InterPro" id="IPR017441">
    <property type="entry name" value="Protein_kinase_ATP_BS"/>
</dbReference>
<dbReference type="InterPro" id="IPR011009">
    <property type="entry name" value="Kinase-like_dom_sf"/>
</dbReference>
<evidence type="ECO:0000313" key="17">
    <source>
        <dbReference type="EMBL" id="CAD7411709.1"/>
    </source>
</evidence>
<protein>
    <recommendedName>
        <fullName evidence="14">Aurora kinase</fullName>
        <ecNumber evidence="14">2.7.11.1</ecNumber>
    </recommendedName>
</protein>
<keyword evidence="6 10" id="KW-0067">ATP-binding</keyword>
<feature type="binding site" evidence="10">
    <location>
        <position position="231"/>
    </location>
    <ligand>
        <name>ATP</name>
        <dbReference type="ChEBI" id="CHEBI:30616"/>
    </ligand>
</feature>
<feature type="cross-link" description="Glycyl lysine isopeptide (Lys-Gly) (interchain with G-Cter in SUMO2)" evidence="11">
    <location>
        <position position="215"/>
    </location>
</feature>
<dbReference type="InterPro" id="IPR008271">
    <property type="entry name" value="Ser/Thr_kinase_AS"/>
</dbReference>
<feature type="active site" description="Proton acceptor" evidence="9">
    <location>
        <position position="213"/>
    </location>
</feature>
<dbReference type="PROSITE" id="PS00108">
    <property type="entry name" value="PROTEIN_KINASE_ST"/>
    <property type="match status" value="1"/>
</dbReference>
<dbReference type="PANTHER" id="PTHR24350">
    <property type="entry name" value="SERINE/THREONINE-PROTEIN KINASE IAL-RELATED"/>
    <property type="match status" value="1"/>
</dbReference>
<comment type="similarity">
    <text evidence="14">Belongs to the protein kinase superfamily. Ser/Thr protein kinase family. Aurora subfamily.</text>
</comment>
<gene>
    <name evidence="17" type="ORF">TPSB3V08_LOCUS8036</name>
</gene>
<keyword evidence="3 14" id="KW-0808">Transferase</keyword>
<evidence type="ECO:0000256" key="12">
    <source>
        <dbReference type="PROSITE-ProRule" id="PRU10141"/>
    </source>
</evidence>
<evidence type="ECO:0000256" key="5">
    <source>
        <dbReference type="ARBA" id="ARBA00022777"/>
    </source>
</evidence>
<dbReference type="GO" id="GO:0006325">
    <property type="term" value="P:chromatin organization"/>
    <property type="evidence" value="ECO:0007669"/>
    <property type="project" value="UniProtKB-ARBA"/>
</dbReference>
<comment type="subcellular location">
    <subcellularLocation>
        <location evidence="1">Midbody</location>
    </subcellularLocation>
</comment>
<evidence type="ECO:0000256" key="14">
    <source>
        <dbReference type="RuleBase" id="RU367134"/>
    </source>
</evidence>
<dbReference type="GO" id="GO:0000070">
    <property type="term" value="P:mitotic sister chromatid segregation"/>
    <property type="evidence" value="ECO:0007669"/>
    <property type="project" value="UniProtKB-ARBA"/>
</dbReference>
<dbReference type="PROSITE" id="PS00107">
    <property type="entry name" value="PROTEIN_KINASE_ATP"/>
    <property type="match status" value="1"/>
</dbReference>
<dbReference type="GO" id="GO:0005524">
    <property type="term" value="F:ATP binding"/>
    <property type="evidence" value="ECO:0007669"/>
    <property type="project" value="UniProtKB-UniRule"/>
</dbReference>
<evidence type="ECO:0000256" key="3">
    <source>
        <dbReference type="ARBA" id="ARBA00022679"/>
    </source>
</evidence>
<evidence type="ECO:0000256" key="15">
    <source>
        <dbReference type="SAM" id="MobiDB-lite"/>
    </source>
</evidence>
<evidence type="ECO:0000256" key="9">
    <source>
        <dbReference type="PIRSR" id="PIRSR630616-1"/>
    </source>
</evidence>
<evidence type="ECO:0000256" key="8">
    <source>
        <dbReference type="ARBA" id="ARBA00048679"/>
    </source>
</evidence>
<evidence type="ECO:0000256" key="13">
    <source>
        <dbReference type="RuleBase" id="RU000304"/>
    </source>
</evidence>
<dbReference type="InterPro" id="IPR030616">
    <property type="entry name" value="Aur-like"/>
</dbReference>
<dbReference type="GO" id="GO:0030261">
    <property type="term" value="P:chromosome condensation"/>
    <property type="evidence" value="ECO:0007669"/>
    <property type="project" value="UniProtKB-ARBA"/>
</dbReference>
<dbReference type="FunFam" id="3.30.200.20:FF:000042">
    <property type="entry name" value="Aurora kinase A"/>
    <property type="match status" value="1"/>
</dbReference>
<evidence type="ECO:0000256" key="1">
    <source>
        <dbReference type="ARBA" id="ARBA00004214"/>
    </source>
</evidence>
<evidence type="ECO:0000256" key="2">
    <source>
        <dbReference type="ARBA" id="ARBA00022527"/>
    </source>
</evidence>
<keyword evidence="2 13" id="KW-0723">Serine/threonine-protein kinase</keyword>
<feature type="binding site" evidence="10">
    <location>
        <position position="94"/>
    </location>
    <ligand>
        <name>ATP</name>
        <dbReference type="ChEBI" id="CHEBI:30616"/>
    </ligand>
</feature>
<feature type="binding site" evidence="10 12">
    <location>
        <position position="113"/>
    </location>
    <ligand>
        <name>ATP</name>
        <dbReference type="ChEBI" id="CHEBI:30616"/>
    </ligand>
</feature>
<evidence type="ECO:0000256" key="10">
    <source>
        <dbReference type="PIRSR" id="PIRSR630616-2"/>
    </source>
</evidence>
<keyword evidence="4 10" id="KW-0547">Nucleotide-binding</keyword>
<dbReference type="Gene3D" id="1.10.510.10">
    <property type="entry name" value="Transferase(Phosphotransferase) domain 1"/>
    <property type="match status" value="1"/>
</dbReference>
<evidence type="ECO:0000259" key="16">
    <source>
        <dbReference type="PROSITE" id="PS50011"/>
    </source>
</evidence>